<dbReference type="EMBL" id="JAHLVD010000002">
    <property type="protein sequence ID" value="KAG7851902.1"/>
    <property type="molecule type" value="Genomic_DNA"/>
</dbReference>
<evidence type="ECO:0000256" key="6">
    <source>
        <dbReference type="ARBA" id="ARBA00023212"/>
    </source>
</evidence>
<evidence type="ECO:0000256" key="2">
    <source>
        <dbReference type="ARBA" id="ARBA00009557"/>
    </source>
</evidence>
<gene>
    <name evidence="9" type="ORF">KL940_000784</name>
</gene>
<dbReference type="Pfam" id="PF00241">
    <property type="entry name" value="Cofilin_ADF"/>
    <property type="match status" value="2"/>
</dbReference>
<evidence type="ECO:0000256" key="5">
    <source>
        <dbReference type="ARBA" id="ARBA00023203"/>
    </source>
</evidence>
<protein>
    <recommendedName>
        <fullName evidence="8">ADF-H domain-containing protein</fullName>
    </recommendedName>
</protein>
<comment type="subcellular location">
    <subcellularLocation>
        <location evidence="1">Cytoplasm</location>
        <location evidence="1">Cytoskeleton</location>
    </subcellularLocation>
</comment>
<evidence type="ECO:0000256" key="1">
    <source>
        <dbReference type="ARBA" id="ARBA00004245"/>
    </source>
</evidence>
<evidence type="ECO:0000256" key="3">
    <source>
        <dbReference type="ARBA" id="ARBA00022490"/>
    </source>
</evidence>
<organism evidence="9 10">
    <name type="scientific">Pichia angusta</name>
    <name type="common">Yeast</name>
    <name type="synonym">Hansenula polymorpha</name>
    <dbReference type="NCBI Taxonomy" id="870730"/>
    <lineage>
        <taxon>Eukaryota</taxon>
        <taxon>Fungi</taxon>
        <taxon>Dikarya</taxon>
        <taxon>Ascomycota</taxon>
        <taxon>Saccharomycotina</taxon>
        <taxon>Pichiomycetes</taxon>
        <taxon>Pichiales</taxon>
        <taxon>Pichiaceae</taxon>
        <taxon>Ogataea</taxon>
    </lineage>
</organism>
<keyword evidence="5" id="KW-0009">Actin-binding</keyword>
<dbReference type="InterPro" id="IPR029006">
    <property type="entry name" value="ADF-H/Gelsolin-like_dom_sf"/>
</dbReference>
<keyword evidence="10" id="KW-1185">Reference proteome</keyword>
<evidence type="ECO:0000256" key="7">
    <source>
        <dbReference type="ARBA" id="ARBA00038532"/>
    </source>
</evidence>
<feature type="domain" description="ADF-H" evidence="8">
    <location>
        <begin position="23"/>
        <end position="154"/>
    </location>
</feature>
<evidence type="ECO:0000313" key="9">
    <source>
        <dbReference type="EMBL" id="KAG7851902.1"/>
    </source>
</evidence>
<dbReference type="PROSITE" id="PS51263">
    <property type="entry name" value="ADF_H"/>
    <property type="match status" value="1"/>
</dbReference>
<dbReference type="SMART" id="SM00102">
    <property type="entry name" value="ADF"/>
    <property type="match status" value="2"/>
</dbReference>
<evidence type="ECO:0000259" key="8">
    <source>
        <dbReference type="PROSITE" id="PS51263"/>
    </source>
</evidence>
<evidence type="ECO:0000313" key="10">
    <source>
        <dbReference type="Proteomes" id="UP001197328"/>
    </source>
</evidence>
<sequence>MFGLVLSGDVQIAGENKHPCTETVKYLRYVQPLVDAFKDYVAGSERAFLMSIEDEQVVPKGVVAGSGDLRRDLDLLQAELAEEAVYLVVRNDDISNKFIFISFVLDNAPVRSKMLYASTKNTVIRQLGVEFFHPIVFINDKDELSGDAYETLRGTDGAKPLSSSEESLATVKQMELLSGGGIERRKQQLVGAGSSGLKMGVEGDLLDKLRGLDIGQTVTIVIGGDEQFRVDGTATATGLGDIASTIPPHSPTYTVARFGSGYYFVYCCPSGSKVRDRMVYASSKQGLLNDLRSGGIDFIKVVEAGDPDEIVADEGPLRVPAAQAFHKPRGPRRR</sequence>
<keyword evidence="6" id="KW-0206">Cytoskeleton</keyword>
<comment type="similarity">
    <text evidence="2">Belongs to the actin-binding proteins ADF family. Twinfilin subfamily.</text>
</comment>
<dbReference type="InterPro" id="IPR002108">
    <property type="entry name" value="ADF-H"/>
</dbReference>
<dbReference type="Gene3D" id="3.40.20.10">
    <property type="entry name" value="Severin"/>
    <property type="match status" value="2"/>
</dbReference>
<dbReference type="Proteomes" id="UP001197328">
    <property type="component" value="Unassembled WGS sequence"/>
</dbReference>
<proteinExistence type="inferred from homology"/>
<comment type="caution">
    <text evidence="9">The sequence shown here is derived from an EMBL/GenBank/DDBJ whole genome shotgun (WGS) entry which is preliminary data.</text>
</comment>
<dbReference type="PANTHER" id="PTHR13759:SF1">
    <property type="entry name" value="TWINFILIN"/>
    <property type="match status" value="1"/>
</dbReference>
<accession>A0ABQ7S1P0</accession>
<name>A0ABQ7S1P0_PICAN</name>
<reference evidence="9 10" key="1">
    <citation type="journal article" date="2021" name="G3 (Bethesda)">
        <title>Genomic diversity, chromosomal rearrangements, and interspecies hybridization in the ogataea polymorpha species complex.</title>
        <authorList>
            <person name="Hanson S.J."/>
            <person name="Cinneide E.O."/>
            <person name="Salzberg L.I."/>
            <person name="Wolfe K.H."/>
            <person name="McGowan J."/>
            <person name="Fitzpatrick D.A."/>
            <person name="Matlin K."/>
        </authorList>
    </citation>
    <scope>NUCLEOTIDE SEQUENCE [LARGE SCALE GENOMIC DNA]</scope>
    <source>
        <strain evidence="9">51-138</strain>
    </source>
</reference>
<dbReference type="SUPFAM" id="SSF55753">
    <property type="entry name" value="Actin depolymerizing proteins"/>
    <property type="match status" value="2"/>
</dbReference>
<comment type="subunit">
    <text evidence="7">Interacts with G-actin; ADP-actin form.</text>
</comment>
<evidence type="ECO:0000256" key="4">
    <source>
        <dbReference type="ARBA" id="ARBA00022737"/>
    </source>
</evidence>
<dbReference type="InterPro" id="IPR028458">
    <property type="entry name" value="Twinfilin"/>
</dbReference>
<dbReference type="CDD" id="cd11285">
    <property type="entry name" value="ADF_Twf-N_like"/>
    <property type="match status" value="1"/>
</dbReference>
<keyword evidence="3" id="KW-0963">Cytoplasm</keyword>
<dbReference type="PANTHER" id="PTHR13759">
    <property type="entry name" value="TWINFILIN"/>
    <property type="match status" value="1"/>
</dbReference>
<keyword evidence="4" id="KW-0677">Repeat</keyword>